<evidence type="ECO:0000256" key="1">
    <source>
        <dbReference type="ARBA" id="ARBA00004651"/>
    </source>
</evidence>
<evidence type="ECO:0000256" key="2">
    <source>
        <dbReference type="ARBA" id="ARBA00011006"/>
    </source>
</evidence>
<dbReference type="EMBL" id="CAJB01000099">
    <property type="protein sequence ID" value="CCH77353.1"/>
    <property type="molecule type" value="Genomic_DNA"/>
</dbReference>
<evidence type="ECO:0000256" key="5">
    <source>
        <dbReference type="ARBA" id="ARBA00022989"/>
    </source>
</evidence>
<dbReference type="RefSeq" id="WP_327152665.1">
    <property type="nucleotide sequence ID" value="NZ_HF570958.1"/>
</dbReference>
<evidence type="ECO:0000256" key="6">
    <source>
        <dbReference type="ARBA" id="ARBA00023136"/>
    </source>
</evidence>
<dbReference type="STRING" id="1194083.BN12_1880006"/>
<evidence type="ECO:0000313" key="8">
    <source>
        <dbReference type="EMBL" id="CCH77353.1"/>
    </source>
</evidence>
<sequence length="89" mass="9259">MIGNIIGTIIFGAILGMLARLVLPGKQNISVVMTVLCGIIGAIVGYWLAAALNVRHTGGIDWIRDLISVIVAALAIVAYGAISGRKQTT</sequence>
<organism evidence="8 9">
    <name type="scientific">Nostocoides japonicum T1-X7</name>
    <dbReference type="NCBI Taxonomy" id="1194083"/>
    <lineage>
        <taxon>Bacteria</taxon>
        <taxon>Bacillati</taxon>
        <taxon>Actinomycetota</taxon>
        <taxon>Actinomycetes</taxon>
        <taxon>Micrococcales</taxon>
        <taxon>Intrasporangiaceae</taxon>
        <taxon>Nostocoides</taxon>
    </lineage>
</organism>
<name>A0A077LUA3_9MICO</name>
<evidence type="ECO:0000256" key="4">
    <source>
        <dbReference type="ARBA" id="ARBA00022692"/>
    </source>
</evidence>
<reference evidence="8 9" key="1">
    <citation type="journal article" date="2013" name="ISME J.">
        <title>A metabolic model for members of the genus Tetrasphaera involved in enhanced biological phosphorus removal.</title>
        <authorList>
            <person name="Kristiansen R."/>
            <person name="Nguyen H.T.T."/>
            <person name="Saunders A.M."/>
            <person name="Nielsen J.L."/>
            <person name="Wimmer R."/>
            <person name="Le V.Q."/>
            <person name="McIlroy S.J."/>
            <person name="Petrovski S."/>
            <person name="Seviour R.J."/>
            <person name="Calteau A."/>
            <person name="Nielsen K.L."/>
            <person name="Nielsen P.H."/>
        </authorList>
    </citation>
    <scope>NUCLEOTIDE SEQUENCE [LARGE SCALE GENOMIC DNA]</scope>
    <source>
        <strain evidence="8 9">T1-X7</strain>
    </source>
</reference>
<feature type="transmembrane region" description="Helical" evidence="7">
    <location>
        <begin position="30"/>
        <end position="50"/>
    </location>
</feature>
<gene>
    <name evidence="8" type="ORF">BN12_1880006</name>
</gene>
<keyword evidence="5 7" id="KW-1133">Transmembrane helix</keyword>
<dbReference type="GO" id="GO:0005886">
    <property type="term" value="C:plasma membrane"/>
    <property type="evidence" value="ECO:0007669"/>
    <property type="project" value="UniProtKB-SubCell"/>
</dbReference>
<evidence type="ECO:0000256" key="3">
    <source>
        <dbReference type="ARBA" id="ARBA00022475"/>
    </source>
</evidence>
<dbReference type="PANTHER" id="PTHR33884">
    <property type="entry name" value="UPF0410 PROTEIN YMGE"/>
    <property type="match status" value="1"/>
</dbReference>
<evidence type="ECO:0000313" key="9">
    <source>
        <dbReference type="Proteomes" id="UP000035721"/>
    </source>
</evidence>
<dbReference type="AlphaFoldDB" id="A0A077LUA3"/>
<accession>A0A077LUA3</accession>
<protein>
    <submittedName>
        <fullName evidence="8">Putative membrane protein</fullName>
    </submittedName>
</protein>
<dbReference type="Proteomes" id="UP000035721">
    <property type="component" value="Unassembled WGS sequence"/>
</dbReference>
<keyword evidence="3" id="KW-1003">Cell membrane</keyword>
<feature type="transmembrane region" description="Helical" evidence="7">
    <location>
        <begin position="62"/>
        <end position="82"/>
    </location>
</feature>
<keyword evidence="6 7" id="KW-0472">Membrane</keyword>
<keyword evidence="4 7" id="KW-0812">Transmembrane</keyword>
<comment type="subcellular location">
    <subcellularLocation>
        <location evidence="1">Cell membrane</location>
        <topology evidence="1">Multi-pass membrane protein</topology>
    </subcellularLocation>
</comment>
<comment type="similarity">
    <text evidence="2">Belongs to the UPF0410 family.</text>
</comment>
<comment type="caution">
    <text evidence="8">The sequence shown here is derived from an EMBL/GenBank/DDBJ whole genome shotgun (WGS) entry which is preliminary data.</text>
</comment>
<dbReference type="InterPro" id="IPR007341">
    <property type="entry name" value="Transgly_assoc"/>
</dbReference>
<feature type="transmembrane region" description="Helical" evidence="7">
    <location>
        <begin position="6"/>
        <end position="23"/>
    </location>
</feature>
<proteinExistence type="inferred from homology"/>
<keyword evidence="9" id="KW-1185">Reference proteome</keyword>
<evidence type="ECO:0000256" key="7">
    <source>
        <dbReference type="SAM" id="Phobius"/>
    </source>
</evidence>
<dbReference type="PANTHER" id="PTHR33884:SF3">
    <property type="entry name" value="UPF0410 PROTEIN YMGE"/>
    <property type="match status" value="1"/>
</dbReference>